<dbReference type="AlphaFoldDB" id="A0A0P9CZN8"/>
<organism evidence="2 3">
    <name type="scientific">Kouleothrix aurantiaca</name>
    <dbReference type="NCBI Taxonomy" id="186479"/>
    <lineage>
        <taxon>Bacteria</taxon>
        <taxon>Bacillati</taxon>
        <taxon>Chloroflexota</taxon>
        <taxon>Chloroflexia</taxon>
        <taxon>Chloroflexales</taxon>
        <taxon>Roseiflexineae</taxon>
        <taxon>Roseiflexaceae</taxon>
        <taxon>Kouleothrix</taxon>
    </lineage>
</organism>
<sequence>AQAALNTIAQQIGPDSPAQLQNLLELSRSALAAGIRAGFWLSFGAALLVLVLVMLMRKAQVSVAAIAEARREGLDEGGLGAL</sequence>
<name>A0A0P9CZN8_9CHLR</name>
<feature type="non-terminal residue" evidence="2">
    <location>
        <position position="1"/>
    </location>
</feature>
<evidence type="ECO:0000313" key="3">
    <source>
        <dbReference type="Proteomes" id="UP000050509"/>
    </source>
</evidence>
<accession>A0A0P9CZN8</accession>
<dbReference type="EMBL" id="LJCR01002525">
    <property type="protein sequence ID" value="KPV48603.1"/>
    <property type="molecule type" value="Genomic_DNA"/>
</dbReference>
<dbReference type="Proteomes" id="UP000050509">
    <property type="component" value="Unassembled WGS sequence"/>
</dbReference>
<gene>
    <name evidence="2" type="ORF">SE17_37165</name>
</gene>
<comment type="caution">
    <text evidence="2">The sequence shown here is derived from an EMBL/GenBank/DDBJ whole genome shotgun (WGS) entry which is preliminary data.</text>
</comment>
<reference evidence="2 3" key="1">
    <citation type="submission" date="2015-09" db="EMBL/GenBank/DDBJ databases">
        <title>Draft genome sequence of Kouleothrix aurantiaca JCM 19913.</title>
        <authorList>
            <person name="Hemp J."/>
        </authorList>
    </citation>
    <scope>NUCLEOTIDE SEQUENCE [LARGE SCALE GENOMIC DNA]</scope>
    <source>
        <strain evidence="2 3">COM-B</strain>
    </source>
</reference>
<proteinExistence type="predicted"/>
<keyword evidence="1" id="KW-0812">Transmembrane</keyword>
<keyword evidence="1" id="KW-0472">Membrane</keyword>
<keyword evidence="1" id="KW-1133">Transmembrane helix</keyword>
<evidence type="ECO:0000256" key="1">
    <source>
        <dbReference type="SAM" id="Phobius"/>
    </source>
</evidence>
<protein>
    <submittedName>
        <fullName evidence="2">Uncharacterized protein</fullName>
    </submittedName>
</protein>
<keyword evidence="3" id="KW-1185">Reference proteome</keyword>
<evidence type="ECO:0000313" key="2">
    <source>
        <dbReference type="EMBL" id="KPV48603.1"/>
    </source>
</evidence>
<feature type="transmembrane region" description="Helical" evidence="1">
    <location>
        <begin position="37"/>
        <end position="56"/>
    </location>
</feature>